<feature type="compositionally biased region" description="Acidic residues" evidence="1">
    <location>
        <begin position="136"/>
        <end position="145"/>
    </location>
</feature>
<protein>
    <submittedName>
        <fullName evidence="2">Uncharacterized protein</fullName>
    </submittedName>
</protein>
<keyword evidence="3" id="KW-1185">Reference proteome</keyword>
<dbReference type="Proteomes" id="UP000603369">
    <property type="component" value="Unassembled WGS sequence"/>
</dbReference>
<feature type="region of interest" description="Disordered" evidence="1">
    <location>
        <begin position="26"/>
        <end position="54"/>
    </location>
</feature>
<dbReference type="RefSeq" id="WP_005327193.1">
    <property type="nucleotide sequence ID" value="NZ_JAEHFL010000010.1"/>
</dbReference>
<accession>A0A8I1LBN0</accession>
<evidence type="ECO:0000313" key="2">
    <source>
        <dbReference type="EMBL" id="MBK3428390.1"/>
    </source>
</evidence>
<dbReference type="AlphaFoldDB" id="A0A8I1LBN0"/>
<comment type="caution">
    <text evidence="2">The sequence shown here is derived from an EMBL/GenBank/DDBJ whole genome shotgun (WGS) entry which is preliminary data.</text>
</comment>
<dbReference type="NCBIfam" id="NF040480">
    <property type="entry name" value="CGLAU_01105_fam"/>
    <property type="match status" value="1"/>
</dbReference>
<dbReference type="EMBL" id="JAEHFL010000010">
    <property type="protein sequence ID" value="MBK3428390.1"/>
    <property type="molecule type" value="Genomic_DNA"/>
</dbReference>
<proteinExistence type="predicted"/>
<sequence>MSDNKKIFDSLKDAGSAAFEVAKDFGGRLQEERTQHAHGAEAESPYGNTGKDGLVDKATTTAKEFGASLKKAADGTRESASFADAKGKFTTAYNETREGVMDAYNSAQARRAEKKNASRPGQNSAPSQGDNIIDGEVIETDDPQN</sequence>
<evidence type="ECO:0000313" key="3">
    <source>
        <dbReference type="Proteomes" id="UP000603369"/>
    </source>
</evidence>
<feature type="region of interest" description="Disordered" evidence="1">
    <location>
        <begin position="107"/>
        <end position="145"/>
    </location>
</feature>
<evidence type="ECO:0000256" key="1">
    <source>
        <dbReference type="SAM" id="MobiDB-lite"/>
    </source>
</evidence>
<gene>
    <name evidence="2" type="ORF">JDP02_07695</name>
</gene>
<organism evidence="2 3">
    <name type="scientific">Corynebacterium tuberculostearicum</name>
    <dbReference type="NCBI Taxonomy" id="38304"/>
    <lineage>
        <taxon>Bacteria</taxon>
        <taxon>Bacillati</taxon>
        <taxon>Actinomycetota</taxon>
        <taxon>Actinomycetes</taxon>
        <taxon>Mycobacteriales</taxon>
        <taxon>Corynebacteriaceae</taxon>
        <taxon>Corynebacterium</taxon>
    </lineage>
</organism>
<feature type="compositionally biased region" description="Polar residues" evidence="1">
    <location>
        <begin position="119"/>
        <end position="130"/>
    </location>
</feature>
<name>A0A8I1LBN0_9CORY</name>
<reference evidence="2 3" key="1">
    <citation type="submission" date="2020-12" db="EMBL/GenBank/DDBJ databases">
        <title>Draft genome sequence of the commensal strain Corynebacterium tuberculostearicum MFP09/CIP 102622 isolated from human skin.</title>
        <authorList>
            <person name="Boukerb A.M."/>
            <person name="Janvier X."/>
            <person name="Feuilloley M.G.J."/>
            <person name="Groboillot A."/>
        </authorList>
    </citation>
    <scope>NUCLEOTIDE SEQUENCE [LARGE SCALE GENOMIC DNA]</scope>
    <source>
        <strain evidence="2 3">CIP 102622</strain>
    </source>
</reference>
<feature type="compositionally biased region" description="Basic and acidic residues" evidence="1">
    <location>
        <begin position="26"/>
        <end position="41"/>
    </location>
</feature>